<dbReference type="InterPro" id="IPR011051">
    <property type="entry name" value="RmlC_Cupin_sf"/>
</dbReference>
<dbReference type="Gene3D" id="1.10.10.1320">
    <property type="entry name" value="Anti-sigma factor, zinc-finger domain"/>
    <property type="match status" value="1"/>
</dbReference>
<gene>
    <name evidence="3" type="ORF">DU002_16945</name>
</gene>
<protein>
    <recommendedName>
        <fullName evidence="5">Transcriptional regulator</fullName>
    </recommendedName>
</protein>
<proteinExistence type="predicted"/>
<dbReference type="NCBIfam" id="TIGR02451">
    <property type="entry name" value="anti_sig_ChrR"/>
    <property type="match status" value="1"/>
</dbReference>
<dbReference type="OrthoDB" id="2988517at2"/>
<evidence type="ECO:0008006" key="5">
    <source>
        <dbReference type="Google" id="ProtNLM"/>
    </source>
</evidence>
<dbReference type="Proteomes" id="UP000252558">
    <property type="component" value="Unassembled WGS sequence"/>
</dbReference>
<feature type="domain" description="ChrR-like cupin" evidence="1">
    <location>
        <begin position="138"/>
        <end position="207"/>
    </location>
</feature>
<evidence type="ECO:0000259" key="1">
    <source>
        <dbReference type="Pfam" id="PF12973"/>
    </source>
</evidence>
<evidence type="ECO:0000259" key="2">
    <source>
        <dbReference type="Pfam" id="PF13490"/>
    </source>
</evidence>
<dbReference type="AlphaFoldDB" id="A0A368N6H5"/>
<evidence type="ECO:0000313" key="4">
    <source>
        <dbReference type="Proteomes" id="UP000252558"/>
    </source>
</evidence>
<sequence length="231" mass="25763">MKPINHHPTSQLLQQFADGDLSPALSLAVSAHVDMCPHCQRALDVAEAELAQQWQFKEVSDETVAEQDLTTMPEFAAMFDQITRADPAAIETNWESAPTPLLLGDKEFYLPRALQRFSAQAGRWRQMGKLSRSSLALEENVSASFIHIDADGQIPEHTHKGVEWTLVLDGSFSDEEGHYQAGDFIRCDGQHKHTPRTAMGEDCLCFAVVEAPLHFTSGLSRLLNPFARFMQ</sequence>
<dbReference type="RefSeq" id="WP_114339634.1">
    <property type="nucleotide sequence ID" value="NZ_QPID01000012.1"/>
</dbReference>
<name>A0A368N6H5_9GAMM</name>
<reference evidence="3 4" key="1">
    <citation type="submission" date="2018-07" db="EMBL/GenBank/DDBJ databases">
        <title>Corallincola holothuriorum sp. nov., a new facultative anaerobe isolated from sea cucumber Apostichopus japonicus.</title>
        <authorList>
            <person name="Xia H."/>
        </authorList>
    </citation>
    <scope>NUCLEOTIDE SEQUENCE [LARGE SCALE GENOMIC DNA]</scope>
    <source>
        <strain evidence="3 4">C4</strain>
    </source>
</reference>
<feature type="domain" description="Putative zinc-finger" evidence="2">
    <location>
        <begin position="11"/>
        <end position="40"/>
    </location>
</feature>
<dbReference type="Pfam" id="PF12973">
    <property type="entry name" value="Cupin_7"/>
    <property type="match status" value="1"/>
</dbReference>
<dbReference type="CDD" id="cd20301">
    <property type="entry name" value="cupin_ChrR"/>
    <property type="match status" value="1"/>
</dbReference>
<accession>A0A368N6H5</accession>
<dbReference type="InterPro" id="IPR041916">
    <property type="entry name" value="Anti_sigma_zinc_sf"/>
</dbReference>
<dbReference type="InterPro" id="IPR014710">
    <property type="entry name" value="RmlC-like_jellyroll"/>
</dbReference>
<dbReference type="Gene3D" id="2.60.120.10">
    <property type="entry name" value="Jelly Rolls"/>
    <property type="match status" value="1"/>
</dbReference>
<dbReference type="InterPro" id="IPR027383">
    <property type="entry name" value="Znf_put"/>
</dbReference>
<evidence type="ECO:0000313" key="3">
    <source>
        <dbReference type="EMBL" id="RCU45115.1"/>
    </source>
</evidence>
<dbReference type="EMBL" id="QPID01000012">
    <property type="protein sequence ID" value="RCU45115.1"/>
    <property type="molecule type" value="Genomic_DNA"/>
</dbReference>
<dbReference type="InterPro" id="IPR012807">
    <property type="entry name" value="Anti-sigma_ChrR"/>
</dbReference>
<dbReference type="InterPro" id="IPR025979">
    <property type="entry name" value="ChrR-like_cupin_dom"/>
</dbReference>
<dbReference type="SUPFAM" id="SSF51182">
    <property type="entry name" value="RmlC-like cupins"/>
    <property type="match status" value="1"/>
</dbReference>
<comment type="caution">
    <text evidence="3">The sequence shown here is derived from an EMBL/GenBank/DDBJ whole genome shotgun (WGS) entry which is preliminary data.</text>
</comment>
<organism evidence="3 4">
    <name type="scientific">Corallincola holothuriorum</name>
    <dbReference type="NCBI Taxonomy" id="2282215"/>
    <lineage>
        <taxon>Bacteria</taxon>
        <taxon>Pseudomonadati</taxon>
        <taxon>Pseudomonadota</taxon>
        <taxon>Gammaproteobacteria</taxon>
        <taxon>Alteromonadales</taxon>
        <taxon>Psychromonadaceae</taxon>
        <taxon>Corallincola</taxon>
    </lineage>
</organism>
<dbReference type="Pfam" id="PF13490">
    <property type="entry name" value="zf-HC2"/>
    <property type="match status" value="1"/>
</dbReference>
<keyword evidence="4" id="KW-1185">Reference proteome</keyword>